<evidence type="ECO:0000313" key="2">
    <source>
        <dbReference type="Proteomes" id="UP000295341"/>
    </source>
</evidence>
<gene>
    <name evidence="1" type="ORF">DFR24_2061</name>
</gene>
<dbReference type="AlphaFoldDB" id="A0A4S3KBH8"/>
<proteinExistence type="predicted"/>
<dbReference type="Proteomes" id="UP000295341">
    <property type="component" value="Unassembled WGS sequence"/>
</dbReference>
<evidence type="ECO:0000313" key="1">
    <source>
        <dbReference type="EMBL" id="TDU32661.1"/>
    </source>
</evidence>
<accession>A0A4S3KBH8</accession>
<name>A0A4S3KBH8_9GAMM</name>
<reference evidence="1 2" key="1">
    <citation type="submission" date="2019-03" db="EMBL/GenBank/DDBJ databases">
        <title>Genomic Encyclopedia of Type Strains, Phase IV (KMG-IV): sequencing the most valuable type-strain genomes for metagenomic binning, comparative biology and taxonomic classification.</title>
        <authorList>
            <person name="Goeker M."/>
        </authorList>
    </citation>
    <scope>NUCLEOTIDE SEQUENCE [LARGE SCALE GENOMIC DNA]</scope>
    <source>
        <strain evidence="1 2">DSM 26377</strain>
    </source>
</reference>
<keyword evidence="2" id="KW-1185">Reference proteome</keyword>
<protein>
    <submittedName>
        <fullName evidence="1">Uncharacterized protein</fullName>
    </submittedName>
</protein>
<comment type="caution">
    <text evidence="1">The sequence shown here is derived from an EMBL/GenBank/DDBJ whole genome shotgun (WGS) entry which is preliminary data.</text>
</comment>
<sequence>MGHLRLGIVGALTSIFYATNSTDPCQIGMDTPRAHRAFRFPVAALLLMFAPGFAAAQEIRSKTFESVSPNGKVSILSRCDGQRRACDVSAKTGRSAVQIGPRAYPAGPNIHWVNLDTGAVDFSCGDACRTTWFYNPRMGVSAPYRGVLATDGIRMRVAVANAERREIEVFPIGVREGVASTCRIKRSWSQARVFAHGGTIANAVFGSDGKLKLQYVNAASARVSEEIPIDRAGAC</sequence>
<organism evidence="1 2">
    <name type="scientific">Panacagrimonas perspica</name>
    <dbReference type="NCBI Taxonomy" id="381431"/>
    <lineage>
        <taxon>Bacteria</taxon>
        <taxon>Pseudomonadati</taxon>
        <taxon>Pseudomonadota</taxon>
        <taxon>Gammaproteobacteria</taxon>
        <taxon>Nevskiales</taxon>
        <taxon>Nevskiaceae</taxon>
        <taxon>Panacagrimonas</taxon>
    </lineage>
</organism>
<dbReference type="EMBL" id="SOBT01000008">
    <property type="protein sequence ID" value="TDU32661.1"/>
    <property type="molecule type" value="Genomic_DNA"/>
</dbReference>
<dbReference type="RefSeq" id="WP_133881145.1">
    <property type="nucleotide sequence ID" value="NZ_MWIN01000001.1"/>
</dbReference>